<dbReference type="PANTHER" id="PTHR46481">
    <property type="entry name" value="ZINC FINGER BED DOMAIN-CONTAINING PROTEIN 4"/>
    <property type="match status" value="1"/>
</dbReference>
<keyword evidence="5" id="KW-0539">Nucleus</keyword>
<dbReference type="AlphaFoldDB" id="A0A0C9VPD4"/>
<protein>
    <recommendedName>
        <fullName evidence="8">DUF659 domain-containing protein</fullName>
    </recommendedName>
</protein>
<comment type="subcellular location">
    <subcellularLocation>
        <location evidence="1">Nucleus</location>
    </subcellularLocation>
</comment>
<keyword evidence="2" id="KW-0479">Metal-binding</keyword>
<accession>A0A0C9VPD4</accession>
<dbReference type="InterPro" id="IPR052035">
    <property type="entry name" value="ZnF_BED_domain_contain"/>
</dbReference>
<evidence type="ECO:0000256" key="3">
    <source>
        <dbReference type="ARBA" id="ARBA00022771"/>
    </source>
</evidence>
<evidence type="ECO:0000256" key="2">
    <source>
        <dbReference type="ARBA" id="ARBA00022723"/>
    </source>
</evidence>
<sequence>MRYLLVLWVARWHRPFKIVEDPELIGIFKMLYSKVMTPSRFMVARDVDEIFTTMKAHVKQYLIDMDGKVHVVVDGWTAPQVISFLGITVQFVKNGQIRSFILNFIRCAIYILMLN</sequence>
<gene>
    <name evidence="6" type="ORF">M422DRAFT_174391</name>
</gene>
<dbReference type="GO" id="GO:0005634">
    <property type="term" value="C:nucleus"/>
    <property type="evidence" value="ECO:0007669"/>
    <property type="project" value="UniProtKB-SubCell"/>
</dbReference>
<proteinExistence type="predicted"/>
<evidence type="ECO:0000313" key="7">
    <source>
        <dbReference type="Proteomes" id="UP000054279"/>
    </source>
</evidence>
<dbReference type="HOGENOM" id="CLU_167975_2_0_1"/>
<evidence type="ECO:0000256" key="1">
    <source>
        <dbReference type="ARBA" id="ARBA00004123"/>
    </source>
</evidence>
<keyword evidence="4" id="KW-0862">Zinc</keyword>
<evidence type="ECO:0008006" key="8">
    <source>
        <dbReference type="Google" id="ProtNLM"/>
    </source>
</evidence>
<name>A0A0C9VPD4_SPHS4</name>
<dbReference type="EMBL" id="KN837148">
    <property type="protein sequence ID" value="KIJ39995.1"/>
    <property type="molecule type" value="Genomic_DNA"/>
</dbReference>
<dbReference type="PANTHER" id="PTHR46481:SF10">
    <property type="entry name" value="ZINC FINGER BED DOMAIN-CONTAINING PROTEIN 39"/>
    <property type="match status" value="1"/>
</dbReference>
<evidence type="ECO:0000313" key="6">
    <source>
        <dbReference type="EMBL" id="KIJ39995.1"/>
    </source>
</evidence>
<keyword evidence="3" id="KW-0863">Zinc-finger</keyword>
<evidence type="ECO:0000256" key="4">
    <source>
        <dbReference type="ARBA" id="ARBA00022833"/>
    </source>
</evidence>
<dbReference type="GO" id="GO:0008270">
    <property type="term" value="F:zinc ion binding"/>
    <property type="evidence" value="ECO:0007669"/>
    <property type="project" value="UniProtKB-KW"/>
</dbReference>
<dbReference type="Proteomes" id="UP000054279">
    <property type="component" value="Unassembled WGS sequence"/>
</dbReference>
<keyword evidence="7" id="KW-1185">Reference proteome</keyword>
<evidence type="ECO:0000256" key="5">
    <source>
        <dbReference type="ARBA" id="ARBA00023242"/>
    </source>
</evidence>
<reference evidence="6 7" key="1">
    <citation type="submission" date="2014-06" db="EMBL/GenBank/DDBJ databases">
        <title>Evolutionary Origins and Diversification of the Mycorrhizal Mutualists.</title>
        <authorList>
            <consortium name="DOE Joint Genome Institute"/>
            <consortium name="Mycorrhizal Genomics Consortium"/>
            <person name="Kohler A."/>
            <person name="Kuo A."/>
            <person name="Nagy L.G."/>
            <person name="Floudas D."/>
            <person name="Copeland A."/>
            <person name="Barry K.W."/>
            <person name="Cichocki N."/>
            <person name="Veneault-Fourrey C."/>
            <person name="LaButti K."/>
            <person name="Lindquist E.A."/>
            <person name="Lipzen A."/>
            <person name="Lundell T."/>
            <person name="Morin E."/>
            <person name="Murat C."/>
            <person name="Riley R."/>
            <person name="Ohm R."/>
            <person name="Sun H."/>
            <person name="Tunlid A."/>
            <person name="Henrissat B."/>
            <person name="Grigoriev I.V."/>
            <person name="Hibbett D.S."/>
            <person name="Martin F."/>
        </authorList>
    </citation>
    <scope>NUCLEOTIDE SEQUENCE [LARGE SCALE GENOMIC DNA]</scope>
    <source>
        <strain evidence="6 7">SS14</strain>
    </source>
</reference>
<organism evidence="6 7">
    <name type="scientific">Sphaerobolus stellatus (strain SS14)</name>
    <dbReference type="NCBI Taxonomy" id="990650"/>
    <lineage>
        <taxon>Eukaryota</taxon>
        <taxon>Fungi</taxon>
        <taxon>Dikarya</taxon>
        <taxon>Basidiomycota</taxon>
        <taxon>Agaricomycotina</taxon>
        <taxon>Agaricomycetes</taxon>
        <taxon>Phallomycetidae</taxon>
        <taxon>Geastrales</taxon>
        <taxon>Sphaerobolaceae</taxon>
        <taxon>Sphaerobolus</taxon>
    </lineage>
</organism>
<dbReference type="OrthoDB" id="3247971at2759"/>